<dbReference type="Gene3D" id="2.20.110.10">
    <property type="entry name" value="Histone H3 K4-specific methyltransferase SET7/9 N-terminal domain"/>
    <property type="match status" value="1"/>
</dbReference>
<evidence type="ECO:0000256" key="3">
    <source>
        <dbReference type="SAM" id="SignalP"/>
    </source>
</evidence>
<dbReference type="InterPro" id="IPR003409">
    <property type="entry name" value="MORN"/>
</dbReference>
<dbReference type="EMBL" id="SORE01000028">
    <property type="protein sequence ID" value="TDY39003.1"/>
    <property type="molecule type" value="Genomic_DNA"/>
</dbReference>
<dbReference type="SUPFAM" id="SSF82185">
    <property type="entry name" value="Histone H3 K4-specific methyltransferase SET7/9 N-terminal domain"/>
    <property type="match status" value="1"/>
</dbReference>
<keyword evidence="3" id="KW-0732">Signal</keyword>
<dbReference type="Pfam" id="PF02493">
    <property type="entry name" value="MORN"/>
    <property type="match status" value="1"/>
</dbReference>
<dbReference type="RefSeq" id="WP_134196517.1">
    <property type="nucleotide sequence ID" value="NZ_JBHLUW010000024.1"/>
</dbReference>
<evidence type="ECO:0000313" key="4">
    <source>
        <dbReference type="EMBL" id="TDY39003.1"/>
    </source>
</evidence>
<evidence type="ECO:0000313" key="5">
    <source>
        <dbReference type="Proteomes" id="UP000295509"/>
    </source>
</evidence>
<feature type="chain" id="PRO_5020712967" evidence="3">
    <location>
        <begin position="33"/>
        <end position="204"/>
    </location>
</feature>
<keyword evidence="5" id="KW-1185">Reference proteome</keyword>
<comment type="caution">
    <text evidence="4">The sequence shown here is derived from an EMBL/GenBank/DDBJ whole genome shotgun (WGS) entry which is preliminary data.</text>
</comment>
<feature type="signal peptide" evidence="3">
    <location>
        <begin position="1"/>
        <end position="32"/>
    </location>
</feature>
<sequence length="204" mass="20552">MLSAKRLPPAPLAALSIAVASISLIVPVTASADDSNPAPGNTPVTVNSVSAQPAASDPSANPEAAAPNASSAAAINPADPNPPDIQGQVVLGDGFVYQGSLRNGMPDGKGVKRWPTGDWVYGTFVQGKLDGDAIIHHADGGSLTGTFRQNAPWEAVEKDAQGNVVAMYQGGVMRAATQMAAPSGQAGATPASQQIHSGTPVPKQ</sequence>
<feature type="region of interest" description="Disordered" evidence="2">
    <location>
        <begin position="181"/>
        <end position="204"/>
    </location>
</feature>
<feature type="compositionally biased region" description="Low complexity" evidence="2">
    <location>
        <begin position="53"/>
        <end position="78"/>
    </location>
</feature>
<dbReference type="Proteomes" id="UP000295509">
    <property type="component" value="Unassembled WGS sequence"/>
</dbReference>
<feature type="compositionally biased region" description="Polar residues" evidence="2">
    <location>
        <begin position="33"/>
        <end position="51"/>
    </location>
</feature>
<reference evidence="4 5" key="1">
    <citation type="submission" date="2019-03" db="EMBL/GenBank/DDBJ databases">
        <title>Genomic Encyclopedia of Type Strains, Phase III (KMG-III): the genomes of soil and plant-associated and newly described type strains.</title>
        <authorList>
            <person name="Whitman W."/>
        </authorList>
    </citation>
    <scope>NUCLEOTIDE SEQUENCE [LARGE SCALE GENOMIC DNA]</scope>
    <source>
        <strain evidence="4 5">LMG 29544</strain>
    </source>
</reference>
<evidence type="ECO:0000256" key="2">
    <source>
        <dbReference type="SAM" id="MobiDB-lite"/>
    </source>
</evidence>
<name>A0A4R8L8E6_9BURK</name>
<feature type="region of interest" description="Disordered" evidence="2">
    <location>
        <begin position="33"/>
        <end position="87"/>
    </location>
</feature>
<organism evidence="4 5">
    <name type="scientific">Paraburkholderia rhizosphaerae</name>
    <dbReference type="NCBI Taxonomy" id="480658"/>
    <lineage>
        <taxon>Bacteria</taxon>
        <taxon>Pseudomonadati</taxon>
        <taxon>Pseudomonadota</taxon>
        <taxon>Betaproteobacteria</taxon>
        <taxon>Burkholderiales</taxon>
        <taxon>Burkholderiaceae</taxon>
        <taxon>Paraburkholderia</taxon>
    </lineage>
</organism>
<dbReference type="OrthoDB" id="8911971at2"/>
<evidence type="ECO:0000256" key="1">
    <source>
        <dbReference type="ARBA" id="ARBA00022737"/>
    </source>
</evidence>
<dbReference type="AlphaFoldDB" id="A0A4R8L8E6"/>
<keyword evidence="1" id="KW-0677">Repeat</keyword>
<gene>
    <name evidence="4" type="ORF">BX592_1287</name>
</gene>
<protein>
    <submittedName>
        <fullName evidence="4">MORN repeat protein</fullName>
    </submittedName>
</protein>
<accession>A0A4R8L8E6</accession>
<proteinExistence type="predicted"/>